<feature type="compositionally biased region" description="Polar residues" evidence="1">
    <location>
        <begin position="1"/>
        <end position="11"/>
    </location>
</feature>
<dbReference type="Gene3D" id="3.30.1370.110">
    <property type="match status" value="1"/>
</dbReference>
<dbReference type="SMART" id="SM00463">
    <property type="entry name" value="SMR"/>
    <property type="match status" value="1"/>
</dbReference>
<dbReference type="SUPFAM" id="SSF160443">
    <property type="entry name" value="SMR domain-like"/>
    <property type="match status" value="1"/>
</dbReference>
<dbReference type="AlphaFoldDB" id="A0A5C3L0V4"/>
<accession>A0A5C3L0V4</accession>
<dbReference type="InterPro" id="IPR002625">
    <property type="entry name" value="Smr_dom"/>
</dbReference>
<evidence type="ECO:0000259" key="2">
    <source>
        <dbReference type="PROSITE" id="PS50828"/>
    </source>
</evidence>
<sequence>DDNKVNQSNEYYQGLRDKAKEQGDQMSKCFKNSTEAYSRGDGALAKQLSDQGKEHKAKMERFNKQASDWIFQGLDSQPDEIDLHGLFVKEAIARTEEALETAKRTGQVEIKLIVGKGLHSSNGAKLKPAIETLMKKYQLDAELDPRNAGVLVVRLNRPQNRSHMGADEISRRLERKEEGCFIM</sequence>
<dbReference type="Pfam" id="PF01713">
    <property type="entry name" value="Smr"/>
    <property type="match status" value="1"/>
</dbReference>
<dbReference type="SMART" id="SM01162">
    <property type="entry name" value="DUF1771"/>
    <property type="match status" value="1"/>
</dbReference>
<dbReference type="OrthoDB" id="3231855at2759"/>
<dbReference type="PANTHER" id="PTHR47417">
    <property type="entry name" value="SMR DOMAIN-CONTAINING PROTEIN YPL199C"/>
    <property type="match status" value="1"/>
</dbReference>
<feature type="non-terminal residue" evidence="3">
    <location>
        <position position="1"/>
    </location>
</feature>
<dbReference type="PROSITE" id="PS50828">
    <property type="entry name" value="SMR"/>
    <property type="match status" value="1"/>
</dbReference>
<reference evidence="3 4" key="1">
    <citation type="journal article" date="2019" name="Nat. Ecol. Evol.">
        <title>Megaphylogeny resolves global patterns of mushroom evolution.</title>
        <authorList>
            <person name="Varga T."/>
            <person name="Krizsan K."/>
            <person name="Foldi C."/>
            <person name="Dima B."/>
            <person name="Sanchez-Garcia M."/>
            <person name="Sanchez-Ramirez S."/>
            <person name="Szollosi G.J."/>
            <person name="Szarkandi J.G."/>
            <person name="Papp V."/>
            <person name="Albert L."/>
            <person name="Andreopoulos W."/>
            <person name="Angelini C."/>
            <person name="Antonin V."/>
            <person name="Barry K.W."/>
            <person name="Bougher N.L."/>
            <person name="Buchanan P."/>
            <person name="Buyck B."/>
            <person name="Bense V."/>
            <person name="Catcheside P."/>
            <person name="Chovatia M."/>
            <person name="Cooper J."/>
            <person name="Damon W."/>
            <person name="Desjardin D."/>
            <person name="Finy P."/>
            <person name="Geml J."/>
            <person name="Haridas S."/>
            <person name="Hughes K."/>
            <person name="Justo A."/>
            <person name="Karasinski D."/>
            <person name="Kautmanova I."/>
            <person name="Kiss B."/>
            <person name="Kocsube S."/>
            <person name="Kotiranta H."/>
            <person name="LaButti K.M."/>
            <person name="Lechner B.E."/>
            <person name="Liimatainen K."/>
            <person name="Lipzen A."/>
            <person name="Lukacs Z."/>
            <person name="Mihaltcheva S."/>
            <person name="Morgado L.N."/>
            <person name="Niskanen T."/>
            <person name="Noordeloos M.E."/>
            <person name="Ohm R.A."/>
            <person name="Ortiz-Santana B."/>
            <person name="Ovrebo C."/>
            <person name="Racz N."/>
            <person name="Riley R."/>
            <person name="Savchenko A."/>
            <person name="Shiryaev A."/>
            <person name="Soop K."/>
            <person name="Spirin V."/>
            <person name="Szebenyi C."/>
            <person name="Tomsovsky M."/>
            <person name="Tulloss R.E."/>
            <person name="Uehling J."/>
            <person name="Grigoriev I.V."/>
            <person name="Vagvolgyi C."/>
            <person name="Papp T."/>
            <person name="Martin F.M."/>
            <person name="Miettinen O."/>
            <person name="Hibbett D.S."/>
            <person name="Nagy L.G."/>
        </authorList>
    </citation>
    <scope>NUCLEOTIDE SEQUENCE [LARGE SCALE GENOMIC DNA]</scope>
    <source>
        <strain evidence="3 4">CBS 121175</strain>
    </source>
</reference>
<dbReference type="InterPro" id="IPR013899">
    <property type="entry name" value="DUF1771"/>
</dbReference>
<organism evidence="3 4">
    <name type="scientific">Coprinopsis marcescibilis</name>
    <name type="common">Agaric fungus</name>
    <name type="synonym">Psathyrella marcescibilis</name>
    <dbReference type="NCBI Taxonomy" id="230819"/>
    <lineage>
        <taxon>Eukaryota</taxon>
        <taxon>Fungi</taxon>
        <taxon>Dikarya</taxon>
        <taxon>Basidiomycota</taxon>
        <taxon>Agaricomycotina</taxon>
        <taxon>Agaricomycetes</taxon>
        <taxon>Agaricomycetidae</taxon>
        <taxon>Agaricales</taxon>
        <taxon>Agaricineae</taxon>
        <taxon>Psathyrellaceae</taxon>
        <taxon>Coprinopsis</taxon>
    </lineage>
</organism>
<keyword evidence="4" id="KW-1185">Reference proteome</keyword>
<evidence type="ECO:0000313" key="3">
    <source>
        <dbReference type="EMBL" id="TFK25713.1"/>
    </source>
</evidence>
<dbReference type="Proteomes" id="UP000307440">
    <property type="component" value="Unassembled WGS sequence"/>
</dbReference>
<dbReference type="STRING" id="230819.A0A5C3L0V4"/>
<proteinExistence type="predicted"/>
<feature type="region of interest" description="Disordered" evidence="1">
    <location>
        <begin position="1"/>
        <end position="26"/>
    </location>
</feature>
<gene>
    <name evidence="3" type="ORF">FA15DRAFT_589891</name>
</gene>
<name>A0A5C3L0V4_COPMA</name>
<evidence type="ECO:0000313" key="4">
    <source>
        <dbReference type="Proteomes" id="UP000307440"/>
    </source>
</evidence>
<dbReference type="InterPro" id="IPR036063">
    <property type="entry name" value="Smr_dom_sf"/>
</dbReference>
<dbReference type="PANTHER" id="PTHR47417:SF1">
    <property type="entry name" value="SMR DOMAIN-CONTAINING PROTEIN YPL199C"/>
    <property type="match status" value="1"/>
</dbReference>
<protein>
    <submittedName>
        <fullName evidence="3">DUF1771-domain-containing protein</fullName>
    </submittedName>
</protein>
<dbReference type="Pfam" id="PF08590">
    <property type="entry name" value="DUF1771"/>
    <property type="match status" value="1"/>
</dbReference>
<feature type="domain" description="Smr" evidence="2">
    <location>
        <begin position="81"/>
        <end position="156"/>
    </location>
</feature>
<dbReference type="EMBL" id="ML210183">
    <property type="protein sequence ID" value="TFK25713.1"/>
    <property type="molecule type" value="Genomic_DNA"/>
</dbReference>
<evidence type="ECO:0000256" key="1">
    <source>
        <dbReference type="SAM" id="MobiDB-lite"/>
    </source>
</evidence>
<dbReference type="InterPro" id="IPR053020">
    <property type="entry name" value="Smr_domain_protein"/>
</dbReference>